<dbReference type="Proteomes" id="UP000186922">
    <property type="component" value="Unassembled WGS sequence"/>
</dbReference>
<dbReference type="GO" id="GO:0000981">
    <property type="term" value="F:DNA-binding transcription factor activity, RNA polymerase II-specific"/>
    <property type="evidence" value="ECO:0007669"/>
    <property type="project" value="TreeGrafter"/>
</dbReference>
<keyword evidence="11" id="KW-1185">Reference proteome</keyword>
<dbReference type="SUPFAM" id="SSF46689">
    <property type="entry name" value="Homeodomain-like"/>
    <property type="match status" value="1"/>
</dbReference>
<keyword evidence="2" id="KW-0217">Developmental protein</keyword>
<evidence type="ECO:0000259" key="9">
    <source>
        <dbReference type="PROSITE" id="PS51818"/>
    </source>
</evidence>
<feature type="region of interest" description="Disordered" evidence="8">
    <location>
        <begin position="574"/>
        <end position="620"/>
    </location>
</feature>
<feature type="compositionally biased region" description="Low complexity" evidence="8">
    <location>
        <begin position="203"/>
        <end position="218"/>
    </location>
</feature>
<evidence type="ECO:0000256" key="3">
    <source>
        <dbReference type="ARBA" id="ARBA00023015"/>
    </source>
</evidence>
<feature type="compositionally biased region" description="Basic and acidic residues" evidence="8">
    <location>
        <begin position="368"/>
        <end position="386"/>
    </location>
</feature>
<dbReference type="InterPro" id="IPR039350">
    <property type="entry name" value="Prospero_homeodomain"/>
</dbReference>
<protein>
    <recommendedName>
        <fullName evidence="9">Prospero domain-containing protein</fullName>
    </recommendedName>
</protein>
<dbReference type="PANTHER" id="PTHR12198">
    <property type="entry name" value="HOMEOBOX PROTEIN PROSPERO/PROX-1/CEH-26"/>
    <property type="match status" value="1"/>
</dbReference>
<keyword evidence="6" id="KW-0804">Transcription</keyword>
<feature type="compositionally biased region" description="Basic and acidic residues" evidence="8">
    <location>
        <begin position="496"/>
        <end position="506"/>
    </location>
</feature>
<evidence type="ECO:0000256" key="1">
    <source>
        <dbReference type="ARBA" id="ARBA00004123"/>
    </source>
</evidence>
<dbReference type="STRING" id="947166.A0A1D1VAB5"/>
<name>A0A1D1VAB5_RAMVA</name>
<dbReference type="InterPro" id="IPR009057">
    <property type="entry name" value="Homeodomain-like_sf"/>
</dbReference>
<dbReference type="OrthoDB" id="10038576at2759"/>
<accession>A0A1D1VAB5</accession>
<keyword evidence="3" id="KW-0805">Transcription regulation</keyword>
<dbReference type="InterPro" id="IPR023082">
    <property type="entry name" value="Homeo_prospero_dom"/>
</dbReference>
<dbReference type="GO" id="GO:0005634">
    <property type="term" value="C:nucleus"/>
    <property type="evidence" value="ECO:0007669"/>
    <property type="project" value="UniProtKB-SubCell"/>
</dbReference>
<dbReference type="PANTHER" id="PTHR12198:SF0">
    <property type="entry name" value="HOMEOBOX PROTEIN PROSPERO"/>
    <property type="match status" value="1"/>
</dbReference>
<dbReference type="AlphaFoldDB" id="A0A1D1VAB5"/>
<keyword evidence="4" id="KW-0238">DNA-binding</keyword>
<dbReference type="InterPro" id="IPR037131">
    <property type="entry name" value="Homeo_prospero_dom_sf"/>
</dbReference>
<evidence type="ECO:0000256" key="7">
    <source>
        <dbReference type="ARBA" id="ARBA00023242"/>
    </source>
</evidence>
<dbReference type="GO" id="GO:0048468">
    <property type="term" value="P:cell development"/>
    <property type="evidence" value="ECO:0007669"/>
    <property type="project" value="UniProtKB-ARBA"/>
</dbReference>
<gene>
    <name evidence="10" type="primary">RvY_09060-1</name>
    <name evidence="10" type="synonym">RvY_09060.1</name>
    <name evidence="10" type="ORF">RvY_09060</name>
</gene>
<dbReference type="GO" id="GO:0000978">
    <property type="term" value="F:RNA polymerase II cis-regulatory region sequence-specific DNA binding"/>
    <property type="evidence" value="ECO:0007669"/>
    <property type="project" value="TreeGrafter"/>
</dbReference>
<comment type="caution">
    <text evidence="10">The sequence shown here is derived from an EMBL/GenBank/DDBJ whole genome shotgun (WGS) entry which is preliminary data.</text>
</comment>
<keyword evidence="7" id="KW-0539">Nucleus</keyword>
<feature type="compositionally biased region" description="Polar residues" evidence="8">
    <location>
        <begin position="330"/>
        <end position="352"/>
    </location>
</feature>
<evidence type="ECO:0000256" key="8">
    <source>
        <dbReference type="SAM" id="MobiDB-lite"/>
    </source>
</evidence>
<feature type="region of interest" description="Disordered" evidence="8">
    <location>
        <begin position="474"/>
        <end position="513"/>
    </location>
</feature>
<evidence type="ECO:0000256" key="4">
    <source>
        <dbReference type="ARBA" id="ARBA00023125"/>
    </source>
</evidence>
<dbReference type="PROSITE" id="PS51818">
    <property type="entry name" value="HOMEO_PROSPERO"/>
    <property type="match status" value="1"/>
</dbReference>
<dbReference type="Pfam" id="PF05044">
    <property type="entry name" value="HPD"/>
    <property type="match status" value="1"/>
</dbReference>
<dbReference type="Gene3D" id="1.10.10.500">
    <property type="entry name" value="Homeo-prospero domain"/>
    <property type="match status" value="1"/>
</dbReference>
<organism evidence="10 11">
    <name type="scientific">Ramazzottius varieornatus</name>
    <name type="common">Water bear</name>
    <name type="synonym">Tardigrade</name>
    <dbReference type="NCBI Taxonomy" id="947166"/>
    <lineage>
        <taxon>Eukaryota</taxon>
        <taxon>Metazoa</taxon>
        <taxon>Ecdysozoa</taxon>
        <taxon>Tardigrada</taxon>
        <taxon>Eutardigrada</taxon>
        <taxon>Parachela</taxon>
        <taxon>Hypsibioidea</taxon>
        <taxon>Ramazzottiidae</taxon>
        <taxon>Ramazzottius</taxon>
    </lineage>
</organism>
<feature type="compositionally biased region" description="Basic and acidic residues" evidence="8">
    <location>
        <begin position="121"/>
        <end position="133"/>
    </location>
</feature>
<dbReference type="FunFam" id="1.10.10.500:FF:000002">
    <property type="entry name" value="Prospero homeobox 3"/>
    <property type="match status" value="1"/>
</dbReference>
<evidence type="ECO:0000313" key="11">
    <source>
        <dbReference type="Proteomes" id="UP000186922"/>
    </source>
</evidence>
<proteinExistence type="predicted"/>
<evidence type="ECO:0000313" key="10">
    <source>
        <dbReference type="EMBL" id="GAU97830.1"/>
    </source>
</evidence>
<comment type="subcellular location">
    <subcellularLocation>
        <location evidence="1">Nucleus</location>
    </subcellularLocation>
</comment>
<sequence length="785" mass="87570">MDSPAYFPASLPNQTSVVSPFAKSFPDYPRGSIYPYEMRMDPPLSNDEDNDEKNAFPLFNGNVNIRYQSAIRKGGVAPAKEFFGGESVNNSNSNNNNEPADLSTKAVTGDSQPQQPANTRLLREILQGKKSDDASNSDETEGLDKDGHTSVSPSIFDDESDSASRNDVAENYQDEESATGKIPTVQNDKRSRVESIVSTIRVPSNGTSSENSEPSSCSQKVSKRKQVFPKQVDGSQRPLPNEGELLRRQLSMMQEQIDVMKERLTNGQKRKLDEVDQEPAVAVLNEVTHRNIPANTLRLAALISTEIHEKISPIVTSVVSKYLHAASNAEQSAQSMQSHNNNNEQRSLARSQAPTPNGPEATPPPPMERAKEVPSRNAEKDGEKLARQQVNQSADPPRKAFGNMFMNFPGSPFYGNENKLTNELFTMPPQFMAAAMAGAPPPTMYPGGPHFQHFFRPGFPAGEQTEALPLLVQQKRKRHKVTDTRVTPRVVSKSAGGKEEPQERKYSTPSHSPMNGLMNFGGVANSFLARSYESLQGLNHSDFSPFHASVAEHARMGFTSPFYNRGTVDRRETASMYGGSAGSPADQENDQNSMDGSDVESASDTMTGGQRPGMQFTRSDSLNFSSSSTLTPMHLRKAKLMFFYTRYPNSTTLKTFFPDVKFNKNNTAQLVKWFSNFREFYYIQMEKFAKQALADGIQSADDIQVSKDSELYRTLNLHYNRNNHIDVPDSFPDVVEQTLKEFFKALQAHKDLEPSWKKSIYKIINRMDDVIPDFFKSPHFLQELE</sequence>
<evidence type="ECO:0000256" key="6">
    <source>
        <dbReference type="ARBA" id="ARBA00023163"/>
    </source>
</evidence>
<dbReference type="EMBL" id="BDGG01000004">
    <property type="protein sequence ID" value="GAU97830.1"/>
    <property type="molecule type" value="Genomic_DNA"/>
</dbReference>
<dbReference type="GO" id="GO:0010001">
    <property type="term" value="P:glial cell differentiation"/>
    <property type="evidence" value="ECO:0007669"/>
    <property type="project" value="UniProtKB-ARBA"/>
</dbReference>
<keyword evidence="5" id="KW-0371">Homeobox</keyword>
<feature type="compositionally biased region" description="Polar residues" evidence="8">
    <location>
        <begin position="105"/>
        <end position="118"/>
    </location>
</feature>
<evidence type="ECO:0000256" key="2">
    <source>
        <dbReference type="ARBA" id="ARBA00022473"/>
    </source>
</evidence>
<feature type="domain" description="Prospero" evidence="9">
    <location>
        <begin position="627"/>
        <end position="785"/>
    </location>
</feature>
<evidence type="ECO:0000256" key="5">
    <source>
        <dbReference type="ARBA" id="ARBA00023155"/>
    </source>
</evidence>
<feature type="region of interest" description="Disordered" evidence="8">
    <location>
        <begin position="87"/>
        <end position="241"/>
    </location>
</feature>
<reference evidence="10 11" key="1">
    <citation type="journal article" date="2016" name="Nat. Commun.">
        <title>Extremotolerant tardigrade genome and improved radiotolerance of human cultured cells by tardigrade-unique protein.</title>
        <authorList>
            <person name="Hashimoto T."/>
            <person name="Horikawa D.D."/>
            <person name="Saito Y."/>
            <person name="Kuwahara H."/>
            <person name="Kozuka-Hata H."/>
            <person name="Shin-I T."/>
            <person name="Minakuchi Y."/>
            <person name="Ohishi K."/>
            <person name="Motoyama A."/>
            <person name="Aizu T."/>
            <person name="Enomoto A."/>
            <person name="Kondo K."/>
            <person name="Tanaka S."/>
            <person name="Hara Y."/>
            <person name="Koshikawa S."/>
            <person name="Sagara H."/>
            <person name="Miura T."/>
            <person name="Yokobori S."/>
            <person name="Miyagawa K."/>
            <person name="Suzuki Y."/>
            <person name="Kubo T."/>
            <person name="Oyama M."/>
            <person name="Kohara Y."/>
            <person name="Fujiyama A."/>
            <person name="Arakawa K."/>
            <person name="Katayama T."/>
            <person name="Toyoda A."/>
            <person name="Kunieda T."/>
        </authorList>
    </citation>
    <scope>NUCLEOTIDE SEQUENCE [LARGE SCALE GENOMIC DNA]</scope>
    <source>
        <strain evidence="10 11">YOKOZUNA-1</strain>
    </source>
</reference>
<feature type="region of interest" description="Disordered" evidence="8">
    <location>
        <begin position="330"/>
        <end position="402"/>
    </location>
</feature>
<feature type="compositionally biased region" description="Polar residues" evidence="8">
    <location>
        <begin position="590"/>
        <end position="608"/>
    </location>
</feature>